<evidence type="ECO:0000256" key="2">
    <source>
        <dbReference type="SAM" id="Phobius"/>
    </source>
</evidence>
<keyword evidence="4" id="KW-0808">Transferase</keyword>
<evidence type="ECO:0000313" key="5">
    <source>
        <dbReference type="Proteomes" id="UP001163255"/>
    </source>
</evidence>
<dbReference type="PANTHER" id="PTHR30576:SF8">
    <property type="entry name" value="UNDECAPRENYL-PHOSPHATE GALACTOSE PHOSPHOTRANSFERASE"/>
    <property type="match status" value="1"/>
</dbReference>
<dbReference type="EMBL" id="CP103300">
    <property type="protein sequence ID" value="UYM16419.1"/>
    <property type="molecule type" value="Genomic_DNA"/>
</dbReference>
<keyword evidence="5" id="KW-1185">Reference proteome</keyword>
<sequence length="213" mass="24505">MLKRLIDISGASIALIVFSPIMAFIAWKVARTMGKPVFFRQVRPGLNGKPFTMVKFRTMRDAKDANDNPLPDGERITPFGNFMRRTSLDELPEFWNVLKGDMSLVGSRPLLMEYLPLYTPEQARRHEVRPGITGWAQVNGRNAISWGDKFKLDVWYVDNQSLWLDIKILFLTVKKVLFKEDISADNHATMPFFEGRYQPAKNDDYSNNHDCSS</sequence>
<gene>
    <name evidence="4" type="ORF">NX720_00345</name>
</gene>
<dbReference type="Proteomes" id="UP001163255">
    <property type="component" value="Chromosome"/>
</dbReference>
<organism evidence="4 5">
    <name type="scientific">Endozoicomonas euniceicola</name>
    <dbReference type="NCBI Taxonomy" id="1234143"/>
    <lineage>
        <taxon>Bacteria</taxon>
        <taxon>Pseudomonadati</taxon>
        <taxon>Pseudomonadota</taxon>
        <taxon>Gammaproteobacteria</taxon>
        <taxon>Oceanospirillales</taxon>
        <taxon>Endozoicomonadaceae</taxon>
        <taxon>Endozoicomonas</taxon>
    </lineage>
</organism>
<protein>
    <submittedName>
        <fullName evidence="4">Sugar transferase</fullName>
    </submittedName>
</protein>
<keyword evidence="2" id="KW-1133">Transmembrane helix</keyword>
<dbReference type="InterPro" id="IPR003362">
    <property type="entry name" value="Bact_transf"/>
</dbReference>
<proteinExistence type="inferred from homology"/>
<comment type="similarity">
    <text evidence="1">Belongs to the bacterial sugar transferase family.</text>
</comment>
<feature type="domain" description="Bacterial sugar transferase" evidence="3">
    <location>
        <begin position="3"/>
        <end position="177"/>
    </location>
</feature>
<feature type="transmembrane region" description="Helical" evidence="2">
    <location>
        <begin position="12"/>
        <end position="30"/>
    </location>
</feature>
<evidence type="ECO:0000259" key="3">
    <source>
        <dbReference type="Pfam" id="PF02397"/>
    </source>
</evidence>
<accession>A0ABY6GVJ2</accession>
<dbReference type="PANTHER" id="PTHR30576">
    <property type="entry name" value="COLANIC BIOSYNTHESIS UDP-GLUCOSE LIPID CARRIER TRANSFERASE"/>
    <property type="match status" value="1"/>
</dbReference>
<dbReference type="Pfam" id="PF02397">
    <property type="entry name" value="Bac_transf"/>
    <property type="match status" value="1"/>
</dbReference>
<evidence type="ECO:0000313" key="4">
    <source>
        <dbReference type="EMBL" id="UYM16419.1"/>
    </source>
</evidence>
<dbReference type="RefSeq" id="WP_262598714.1">
    <property type="nucleotide sequence ID" value="NZ_CP103300.1"/>
</dbReference>
<reference evidence="4" key="1">
    <citation type="submission" date="2022-10" db="EMBL/GenBank/DDBJ databases">
        <title>Completed Genome Sequence of two octocoral isolated bacterium, Endozoicomonas euniceicola EF212T and Endozoicomonas gorgoniicola PS125T.</title>
        <authorList>
            <person name="Chiou Y.-J."/>
            <person name="Chen Y.-H."/>
        </authorList>
    </citation>
    <scope>NUCLEOTIDE SEQUENCE</scope>
    <source>
        <strain evidence="4">EF212</strain>
    </source>
</reference>
<keyword evidence="2" id="KW-0472">Membrane</keyword>
<evidence type="ECO:0000256" key="1">
    <source>
        <dbReference type="ARBA" id="ARBA00006464"/>
    </source>
</evidence>
<name>A0ABY6GVJ2_9GAMM</name>
<keyword evidence="2" id="KW-0812">Transmembrane</keyword>
<dbReference type="GO" id="GO:0016740">
    <property type="term" value="F:transferase activity"/>
    <property type="evidence" value="ECO:0007669"/>
    <property type="project" value="UniProtKB-KW"/>
</dbReference>